<dbReference type="Pfam" id="PF00082">
    <property type="entry name" value="Peptidase_S8"/>
    <property type="match status" value="1"/>
</dbReference>
<dbReference type="InterPro" id="IPR036852">
    <property type="entry name" value="Peptidase_S8/S53_dom_sf"/>
</dbReference>
<dbReference type="InterPro" id="IPR000209">
    <property type="entry name" value="Peptidase_S8/S53_dom"/>
</dbReference>
<gene>
    <name evidence="6" type="ORF">Asera_31890</name>
</gene>
<feature type="signal peptide" evidence="4">
    <location>
        <begin position="1"/>
        <end position="31"/>
    </location>
</feature>
<keyword evidence="4" id="KW-0732">Signal</keyword>
<dbReference type="InterPro" id="IPR023828">
    <property type="entry name" value="Peptidase_S8_Ser-AS"/>
</dbReference>
<evidence type="ECO:0000256" key="4">
    <source>
        <dbReference type="SAM" id="SignalP"/>
    </source>
</evidence>
<evidence type="ECO:0000256" key="3">
    <source>
        <dbReference type="ARBA" id="ARBA00022825"/>
    </source>
</evidence>
<dbReference type="KEGG" id="aser:Asera_31890"/>
<evidence type="ECO:0000259" key="5">
    <source>
        <dbReference type="PROSITE" id="PS51695"/>
    </source>
</evidence>
<name>A0A810L3Y8_9ACTN</name>
<dbReference type="PRINTS" id="PR00723">
    <property type="entry name" value="SUBTILISIN"/>
</dbReference>
<evidence type="ECO:0000256" key="2">
    <source>
        <dbReference type="ARBA" id="ARBA00022801"/>
    </source>
</evidence>
<dbReference type="GO" id="GO:0004252">
    <property type="term" value="F:serine-type endopeptidase activity"/>
    <property type="evidence" value="ECO:0007669"/>
    <property type="project" value="InterPro"/>
</dbReference>
<dbReference type="InterPro" id="IPR050819">
    <property type="entry name" value="Tripeptidyl-peptidase_I"/>
</dbReference>
<keyword evidence="2" id="KW-0378">Hydrolase</keyword>
<dbReference type="InterPro" id="IPR015500">
    <property type="entry name" value="Peptidase_S8_subtilisin-rel"/>
</dbReference>
<dbReference type="RefSeq" id="WP_030448764.1">
    <property type="nucleotide sequence ID" value="NZ_AP023354.1"/>
</dbReference>
<dbReference type="PROSITE" id="PS00138">
    <property type="entry name" value="SUBTILASE_SER"/>
    <property type="match status" value="1"/>
</dbReference>
<dbReference type="CDD" id="cd04056">
    <property type="entry name" value="Peptidases_S53"/>
    <property type="match status" value="1"/>
</dbReference>
<sequence length="399" mass="39940">MRRSPIRRTALVAALIAAVAGVAAGTGPAAAAGGAGSVRDVCPTARPGQLRCLAKVRSDLRGGHGVRGPASGTALPAGYGPADLRSAYDLPTTGGADQTVAIVDAGDAANAEADLAVYRDTYGLPACTTANGCFRKVNQDGQASPLPEDAGWSVEIALDLDMVSAVCPDCHILLVEADYPDAGSLSTAVDTAAALGATEISNSYGGGDGHGVDQYAASYRHPGVAVVASSGDSGYGNPTAPAEYPSVIAVGGTSLHRDGSARGWAESAWSGSGTGCSAYLAKPAWQHDPNCPNRMIADIAAVADPNTGVAVYETEQETGWIVAGGTSASSPIVAGIIALAGNPDRYPDASYFYAHGEQLHDIVTGAAEGVDCGGDYLCTALPGYDGLTGNGTPNGIAAF</sequence>
<feature type="domain" description="Peptidase S53" evidence="5">
    <location>
        <begin position="78"/>
        <end position="399"/>
    </location>
</feature>
<dbReference type="Gene3D" id="3.40.50.200">
    <property type="entry name" value="Peptidase S8/S53 domain"/>
    <property type="match status" value="1"/>
</dbReference>
<dbReference type="Proteomes" id="UP000680750">
    <property type="component" value="Chromosome"/>
</dbReference>
<organism evidence="6 7">
    <name type="scientific">Actinocatenispora sera</name>
    <dbReference type="NCBI Taxonomy" id="390989"/>
    <lineage>
        <taxon>Bacteria</taxon>
        <taxon>Bacillati</taxon>
        <taxon>Actinomycetota</taxon>
        <taxon>Actinomycetes</taxon>
        <taxon>Micromonosporales</taxon>
        <taxon>Micromonosporaceae</taxon>
        <taxon>Actinocatenispora</taxon>
    </lineage>
</organism>
<protein>
    <submittedName>
        <fullName evidence="6">Peptidase S8</fullName>
    </submittedName>
</protein>
<dbReference type="PANTHER" id="PTHR14218:SF15">
    <property type="entry name" value="TRIPEPTIDYL-PEPTIDASE 1"/>
    <property type="match status" value="1"/>
</dbReference>
<dbReference type="PROSITE" id="PS51695">
    <property type="entry name" value="SEDOLISIN"/>
    <property type="match status" value="1"/>
</dbReference>
<keyword evidence="3" id="KW-0720">Serine protease</keyword>
<dbReference type="SUPFAM" id="SSF52743">
    <property type="entry name" value="Subtilisin-like"/>
    <property type="match status" value="1"/>
</dbReference>
<evidence type="ECO:0000313" key="6">
    <source>
        <dbReference type="EMBL" id="BCJ29081.1"/>
    </source>
</evidence>
<dbReference type="InterPro" id="IPR006311">
    <property type="entry name" value="TAT_signal"/>
</dbReference>
<evidence type="ECO:0000256" key="1">
    <source>
        <dbReference type="ARBA" id="ARBA00022670"/>
    </source>
</evidence>
<dbReference type="OrthoDB" id="151889at2"/>
<proteinExistence type="predicted"/>
<dbReference type="GO" id="GO:0006508">
    <property type="term" value="P:proteolysis"/>
    <property type="evidence" value="ECO:0007669"/>
    <property type="project" value="UniProtKB-KW"/>
</dbReference>
<evidence type="ECO:0000313" key="7">
    <source>
        <dbReference type="Proteomes" id="UP000680750"/>
    </source>
</evidence>
<dbReference type="AlphaFoldDB" id="A0A810L3Y8"/>
<feature type="chain" id="PRO_5032835478" evidence="4">
    <location>
        <begin position="32"/>
        <end position="399"/>
    </location>
</feature>
<accession>A0A810L3Y8</accession>
<keyword evidence="1" id="KW-0645">Protease</keyword>
<dbReference type="PROSITE" id="PS51318">
    <property type="entry name" value="TAT"/>
    <property type="match status" value="1"/>
</dbReference>
<dbReference type="PANTHER" id="PTHR14218">
    <property type="entry name" value="PROTEASE S8 TRIPEPTIDYL PEPTIDASE I CLN2"/>
    <property type="match status" value="1"/>
</dbReference>
<reference evidence="6" key="1">
    <citation type="submission" date="2020-08" db="EMBL/GenBank/DDBJ databases">
        <title>Whole genome shotgun sequence of Actinocatenispora sera NBRC 101916.</title>
        <authorList>
            <person name="Komaki H."/>
            <person name="Tamura T."/>
        </authorList>
    </citation>
    <scope>NUCLEOTIDE SEQUENCE</scope>
    <source>
        <strain evidence="6">NBRC 101916</strain>
    </source>
</reference>
<dbReference type="EMBL" id="AP023354">
    <property type="protein sequence ID" value="BCJ29081.1"/>
    <property type="molecule type" value="Genomic_DNA"/>
</dbReference>
<keyword evidence="7" id="KW-1185">Reference proteome</keyword>
<dbReference type="GO" id="GO:0008240">
    <property type="term" value="F:tripeptidyl-peptidase activity"/>
    <property type="evidence" value="ECO:0007669"/>
    <property type="project" value="TreeGrafter"/>
</dbReference>
<dbReference type="InterPro" id="IPR030400">
    <property type="entry name" value="Sedolisin_dom"/>
</dbReference>